<gene>
    <name evidence="3" type="ORF">C8J24_0925</name>
</gene>
<keyword evidence="4" id="KW-1185">Reference proteome</keyword>
<dbReference type="PROSITE" id="PS51257">
    <property type="entry name" value="PROKAR_LIPOPROTEIN"/>
    <property type="match status" value="1"/>
</dbReference>
<proteinExistence type="predicted"/>
<evidence type="ECO:0000313" key="3">
    <source>
        <dbReference type="EMBL" id="PTM47526.1"/>
    </source>
</evidence>
<protein>
    <submittedName>
        <fullName evidence="3">Uncharacterized protein</fullName>
    </submittedName>
</protein>
<dbReference type="Proteomes" id="UP000240996">
    <property type="component" value="Unassembled WGS sequence"/>
</dbReference>
<evidence type="ECO:0000313" key="4">
    <source>
        <dbReference type="Proteomes" id="UP000240996"/>
    </source>
</evidence>
<feature type="signal peptide" evidence="2">
    <location>
        <begin position="1"/>
        <end position="21"/>
    </location>
</feature>
<organism evidence="3 4">
    <name type="scientific">Sphingomonas aerolata</name>
    <dbReference type="NCBI Taxonomy" id="185951"/>
    <lineage>
        <taxon>Bacteria</taxon>
        <taxon>Pseudomonadati</taxon>
        <taxon>Pseudomonadota</taxon>
        <taxon>Alphaproteobacteria</taxon>
        <taxon>Sphingomonadales</taxon>
        <taxon>Sphingomonadaceae</taxon>
        <taxon>Sphingomonas</taxon>
    </lineage>
</organism>
<evidence type="ECO:0000256" key="1">
    <source>
        <dbReference type="SAM" id="MobiDB-lite"/>
    </source>
</evidence>
<feature type="compositionally biased region" description="Low complexity" evidence="1">
    <location>
        <begin position="230"/>
        <end position="245"/>
    </location>
</feature>
<name>A0A2T4YUP3_9SPHN</name>
<accession>A0A2T4YUP3</accession>
<evidence type="ECO:0000256" key="2">
    <source>
        <dbReference type="SAM" id="SignalP"/>
    </source>
</evidence>
<feature type="region of interest" description="Disordered" evidence="1">
    <location>
        <begin position="230"/>
        <end position="266"/>
    </location>
</feature>
<keyword evidence="2" id="KW-0732">Signal</keyword>
<sequence>MKRQFAMIAVTAALLAGCARKPVEVAAPAPAPVAPVPVAAPLPKGAFPGMKIPAVLADGTYPTPNRNLTESAKIWHLRAALNVAALACRGPDEAVIVAGYNAMLAAQKPVLAKAEATYSAEYRAGGGDWQDRYDDSMTRLYNFFSQSQSRDAFCEAAGRVLAEGTSVPGPMLASFAATRLPMLEQPFTDFYRAFDAWRGTAVQPLPAQRVIFASNGAVPVGGSGVAPLPSAAPAAPGLQAQLRPVTQPPLPAAPRPQLQVDPGALQ</sequence>
<dbReference type="EMBL" id="PZZN01000001">
    <property type="protein sequence ID" value="PTM47526.1"/>
    <property type="molecule type" value="Genomic_DNA"/>
</dbReference>
<comment type="caution">
    <text evidence="3">The sequence shown here is derived from an EMBL/GenBank/DDBJ whole genome shotgun (WGS) entry which is preliminary data.</text>
</comment>
<dbReference type="RefSeq" id="WP_107930639.1">
    <property type="nucleotide sequence ID" value="NZ_PZZN01000001.1"/>
</dbReference>
<reference evidence="3 4" key="1">
    <citation type="submission" date="2018-04" db="EMBL/GenBank/DDBJ databases">
        <title>Genomic Encyclopedia of Type Strains, Phase III (KMG-III): the genomes of soil and plant-associated and newly described type strains.</title>
        <authorList>
            <person name="Whitman W."/>
        </authorList>
    </citation>
    <scope>NUCLEOTIDE SEQUENCE [LARGE SCALE GENOMIC DNA]</scope>
    <source>
        <strain evidence="3 4">NW12</strain>
    </source>
</reference>
<dbReference type="AlphaFoldDB" id="A0A2T4YUP3"/>
<feature type="chain" id="PRO_5015605466" evidence="2">
    <location>
        <begin position="22"/>
        <end position="266"/>
    </location>
</feature>